<dbReference type="InterPro" id="IPR009040">
    <property type="entry name" value="Ferritin-like_diiron"/>
</dbReference>
<sequence length="189" mass="21511">MSDLRNSETVKNLMRAFAGESQARNRYTFAAGIAQKEKLPVIQAVFLFTADQEKEHAEVFYNYMKELAGETIYIDGGYPVDISQSTIDLLKAARHNEMEEYGTVYKAFGDTAKEEGFTLIGDTFHRIAEIEKTHADRFNLFTELMEKNQLFVSETETGWMCLNCGYVHQGTKARPLPGMQTRARILHPP</sequence>
<reference evidence="3 4" key="1">
    <citation type="submission" date="2011-08" db="EMBL/GenBank/DDBJ databases">
        <title>The Genome Sequence of Clostridium hathewayi WAL-18680.</title>
        <authorList>
            <consortium name="The Broad Institute Genome Sequencing Platform"/>
            <person name="Earl A."/>
            <person name="Ward D."/>
            <person name="Feldgarden M."/>
            <person name="Gevers D."/>
            <person name="Finegold S.M."/>
            <person name="Summanen P.H."/>
            <person name="Molitoris D.R."/>
            <person name="Song M."/>
            <person name="Daigneault M."/>
            <person name="Allen-Vercoe E."/>
            <person name="Young S.K."/>
            <person name="Zeng Q."/>
            <person name="Gargeya S."/>
            <person name="Fitzgerald M."/>
            <person name="Haas B."/>
            <person name="Abouelleil A."/>
            <person name="Alvarado L."/>
            <person name="Arachchi H.M."/>
            <person name="Berlin A."/>
            <person name="Brown A."/>
            <person name="Chapman S.B."/>
            <person name="Chen Z."/>
            <person name="Dunbar C."/>
            <person name="Freedman E."/>
            <person name="Gearin G."/>
            <person name="Gellesch M."/>
            <person name="Goldberg J."/>
            <person name="Griggs A."/>
            <person name="Gujja S."/>
            <person name="Heiman D."/>
            <person name="Howarth C."/>
            <person name="Larson L."/>
            <person name="Lui A."/>
            <person name="MacDonald P.J.P."/>
            <person name="Montmayeur A."/>
            <person name="Murphy C."/>
            <person name="Neiman D."/>
            <person name="Pearson M."/>
            <person name="Priest M."/>
            <person name="Roberts A."/>
            <person name="Saif S."/>
            <person name="Shea T."/>
            <person name="Shenoy N."/>
            <person name="Sisk P."/>
            <person name="Stolte C."/>
            <person name="Sykes S."/>
            <person name="Wortman J."/>
            <person name="Nusbaum C."/>
            <person name="Birren B."/>
        </authorList>
    </citation>
    <scope>NUCLEOTIDE SEQUENCE [LARGE SCALE GENOMIC DNA]</scope>
    <source>
        <strain evidence="3 4">WAL-18680</strain>
    </source>
</reference>
<evidence type="ECO:0000313" key="4">
    <source>
        <dbReference type="Proteomes" id="UP000005384"/>
    </source>
</evidence>
<dbReference type="HOGENOM" id="CLU_095256_0_1_9"/>
<name>G5ICJ9_9FIRM</name>
<organism evidence="3 4">
    <name type="scientific">Hungatella hathewayi WAL-18680</name>
    <dbReference type="NCBI Taxonomy" id="742737"/>
    <lineage>
        <taxon>Bacteria</taxon>
        <taxon>Bacillati</taxon>
        <taxon>Bacillota</taxon>
        <taxon>Clostridia</taxon>
        <taxon>Lachnospirales</taxon>
        <taxon>Lachnospiraceae</taxon>
        <taxon>Hungatella</taxon>
    </lineage>
</organism>
<dbReference type="CDD" id="cd01041">
    <property type="entry name" value="Rubrerythrin"/>
    <property type="match status" value="1"/>
</dbReference>
<dbReference type="PANTHER" id="PTHR43865:SF1">
    <property type="entry name" value="RUBRERYTHRIN-RELATED"/>
    <property type="match status" value="1"/>
</dbReference>
<dbReference type="Proteomes" id="UP000005384">
    <property type="component" value="Unassembled WGS sequence"/>
</dbReference>
<comment type="cofactor">
    <cofactor evidence="1">
        <name>Fe(3+)</name>
        <dbReference type="ChEBI" id="CHEBI:29034"/>
    </cofactor>
</comment>
<feature type="domain" description="Ferritin-like diiron" evidence="2">
    <location>
        <begin position="3"/>
        <end position="149"/>
    </location>
</feature>
<dbReference type="InterPro" id="IPR052364">
    <property type="entry name" value="Rubrerythrin"/>
</dbReference>
<evidence type="ECO:0000259" key="2">
    <source>
        <dbReference type="PROSITE" id="PS50905"/>
    </source>
</evidence>
<dbReference type="SUPFAM" id="SSF47240">
    <property type="entry name" value="Ferritin-like"/>
    <property type="match status" value="1"/>
</dbReference>
<dbReference type="EMBL" id="ADLN01000011">
    <property type="protein sequence ID" value="EHI60849.1"/>
    <property type="molecule type" value="Genomic_DNA"/>
</dbReference>
<dbReference type="GO" id="GO:0016491">
    <property type="term" value="F:oxidoreductase activity"/>
    <property type="evidence" value="ECO:0007669"/>
    <property type="project" value="InterPro"/>
</dbReference>
<feature type="non-terminal residue" evidence="3">
    <location>
        <position position="189"/>
    </location>
</feature>
<comment type="caution">
    <text evidence="3">The sequence shown here is derived from an EMBL/GenBank/DDBJ whole genome shotgun (WGS) entry which is preliminary data.</text>
</comment>
<dbReference type="InterPro" id="IPR009078">
    <property type="entry name" value="Ferritin-like_SF"/>
</dbReference>
<dbReference type="GO" id="GO:0046872">
    <property type="term" value="F:metal ion binding"/>
    <property type="evidence" value="ECO:0007669"/>
    <property type="project" value="InterPro"/>
</dbReference>
<dbReference type="Gene3D" id="2.20.28.10">
    <property type="match status" value="1"/>
</dbReference>
<dbReference type="Gene3D" id="1.20.1260.10">
    <property type="match status" value="1"/>
</dbReference>
<proteinExistence type="predicted"/>
<gene>
    <name evidence="3" type="ORF">HMPREF9473_01226</name>
</gene>
<accession>G5ICJ9</accession>
<dbReference type="PROSITE" id="PS50905">
    <property type="entry name" value="FERRITIN_LIKE"/>
    <property type="match status" value="1"/>
</dbReference>
<dbReference type="InterPro" id="IPR003251">
    <property type="entry name" value="Rr_diiron-bd_dom"/>
</dbReference>
<dbReference type="PANTHER" id="PTHR43865">
    <property type="entry name" value="RUBRERYTHRIN-RELATED"/>
    <property type="match status" value="1"/>
</dbReference>
<evidence type="ECO:0000256" key="1">
    <source>
        <dbReference type="ARBA" id="ARBA00001965"/>
    </source>
</evidence>
<evidence type="ECO:0000313" key="3">
    <source>
        <dbReference type="EMBL" id="EHI60849.1"/>
    </source>
</evidence>
<dbReference type="Pfam" id="PF02915">
    <property type="entry name" value="Rubrerythrin"/>
    <property type="match status" value="1"/>
</dbReference>
<protein>
    <recommendedName>
        <fullName evidence="2">Ferritin-like diiron domain-containing protein</fullName>
    </recommendedName>
</protein>
<dbReference type="InterPro" id="IPR012347">
    <property type="entry name" value="Ferritin-like"/>
</dbReference>
<keyword evidence="4" id="KW-1185">Reference proteome</keyword>
<dbReference type="AlphaFoldDB" id="G5ICJ9"/>